<name>A0A7T2GKM2_9SPHN</name>
<keyword evidence="1" id="KW-0175">Coiled coil</keyword>
<evidence type="ECO:0000313" key="2">
    <source>
        <dbReference type="EMBL" id="QPQ55605.1"/>
    </source>
</evidence>
<evidence type="ECO:0000313" key="3">
    <source>
        <dbReference type="Proteomes" id="UP000594873"/>
    </source>
</evidence>
<dbReference type="Proteomes" id="UP000594873">
    <property type="component" value="Chromosome"/>
</dbReference>
<evidence type="ECO:0000256" key="1">
    <source>
        <dbReference type="SAM" id="Coils"/>
    </source>
</evidence>
<feature type="coiled-coil region" evidence="1">
    <location>
        <begin position="29"/>
        <end position="56"/>
    </location>
</feature>
<dbReference type="RefSeq" id="WP_200972277.1">
    <property type="nucleotide sequence ID" value="NZ_CP065592.1"/>
</dbReference>
<accession>A0A7T2GKM2</accession>
<dbReference type="KEGG" id="sflv:IC614_03105"/>
<sequence length="104" mass="11734">MFVARLWVTNRKLRMQEKIDDRQGFGELIQALSGEVAALRTENQALREEVRQLHGIIDGMRRGDLSAKISAQRDLIDVLPETAVSPHLKHAMNKLDEMNAGGEK</sequence>
<organism evidence="2 3">
    <name type="scientific">Allosphingosinicella flava</name>
    <dbReference type="NCBI Taxonomy" id="2771430"/>
    <lineage>
        <taxon>Bacteria</taxon>
        <taxon>Pseudomonadati</taxon>
        <taxon>Pseudomonadota</taxon>
        <taxon>Alphaproteobacteria</taxon>
        <taxon>Sphingomonadales</taxon>
        <taxon>Sphingomonadaceae</taxon>
        <taxon>Allosphingosinicella</taxon>
    </lineage>
</organism>
<keyword evidence="3" id="KW-1185">Reference proteome</keyword>
<proteinExistence type="predicted"/>
<dbReference type="AlphaFoldDB" id="A0A7T2GKM2"/>
<protein>
    <submittedName>
        <fullName evidence="2">Uncharacterized protein</fullName>
    </submittedName>
</protein>
<reference evidence="2 3" key="1">
    <citation type="submission" date="2020-11" db="EMBL/GenBank/DDBJ databases">
        <title>Genome seq and assembly of Sphingosinicella sp.</title>
        <authorList>
            <person name="Chhetri G."/>
        </authorList>
    </citation>
    <scope>NUCLEOTIDE SEQUENCE [LARGE SCALE GENOMIC DNA]</scope>
    <source>
        <strain evidence="2 3">UDD2</strain>
    </source>
</reference>
<dbReference type="EMBL" id="CP065592">
    <property type="protein sequence ID" value="QPQ55605.1"/>
    <property type="molecule type" value="Genomic_DNA"/>
</dbReference>
<gene>
    <name evidence="2" type="ORF">IC614_03105</name>
</gene>